<dbReference type="EMBL" id="GL433844">
    <property type="protein sequence ID" value="EFN55544.1"/>
    <property type="molecule type" value="Genomic_DNA"/>
</dbReference>
<name>E1ZER3_CHLVA</name>
<feature type="compositionally biased region" description="Low complexity" evidence="1">
    <location>
        <begin position="11"/>
        <end position="24"/>
    </location>
</feature>
<evidence type="ECO:0000313" key="3">
    <source>
        <dbReference type="Proteomes" id="UP000008141"/>
    </source>
</evidence>
<protein>
    <submittedName>
        <fullName evidence="2">Uncharacterized protein</fullName>
    </submittedName>
</protein>
<dbReference type="GeneID" id="17354901"/>
<dbReference type="AlphaFoldDB" id="E1ZER3"/>
<dbReference type="Proteomes" id="UP000008141">
    <property type="component" value="Unassembled WGS sequence"/>
</dbReference>
<proteinExistence type="predicted"/>
<feature type="region of interest" description="Disordered" evidence="1">
    <location>
        <begin position="1"/>
        <end position="24"/>
    </location>
</feature>
<sequence length="236" mass="25324">MALGVARAGRQALGPAAPTQQPQPRQLHVLTVVTDAGSEHLQRLTRVAGRFGHRVDVAVPSGPVSYNAGFGLKLEATHRYLASLAAAEDLVLFVDGYDAVVAGTAAQIVGRAYLGPAGLLRDLIAANLDFSDPSFVKTDDQHFFHTLLWGNPAAIQLDYRCQLFTAAFTRADDLVCTPRGWLNNQTQTYPLVVHHNGHPKPKLERMLASLEQAGSDMRLVCPADETVAAAAADKPP</sequence>
<reference evidence="2 3" key="1">
    <citation type="journal article" date="2010" name="Plant Cell">
        <title>The Chlorella variabilis NC64A genome reveals adaptation to photosymbiosis, coevolution with viruses, and cryptic sex.</title>
        <authorList>
            <person name="Blanc G."/>
            <person name="Duncan G."/>
            <person name="Agarkova I."/>
            <person name="Borodovsky M."/>
            <person name="Gurnon J."/>
            <person name="Kuo A."/>
            <person name="Lindquist E."/>
            <person name="Lucas S."/>
            <person name="Pangilinan J."/>
            <person name="Polle J."/>
            <person name="Salamov A."/>
            <person name="Terry A."/>
            <person name="Yamada T."/>
            <person name="Dunigan D.D."/>
            <person name="Grigoriev I.V."/>
            <person name="Claverie J.M."/>
            <person name="Van Etten J.L."/>
        </authorList>
    </citation>
    <scope>NUCLEOTIDE SEQUENCE [LARGE SCALE GENOMIC DNA]</scope>
    <source>
        <strain evidence="2 3">NC64A</strain>
    </source>
</reference>
<dbReference type="InParanoid" id="E1ZER3"/>
<organism evidence="3">
    <name type="scientific">Chlorella variabilis</name>
    <name type="common">Green alga</name>
    <dbReference type="NCBI Taxonomy" id="554065"/>
    <lineage>
        <taxon>Eukaryota</taxon>
        <taxon>Viridiplantae</taxon>
        <taxon>Chlorophyta</taxon>
        <taxon>core chlorophytes</taxon>
        <taxon>Trebouxiophyceae</taxon>
        <taxon>Chlorellales</taxon>
        <taxon>Chlorellaceae</taxon>
        <taxon>Chlorella clade</taxon>
        <taxon>Chlorella</taxon>
    </lineage>
</organism>
<evidence type="ECO:0000256" key="1">
    <source>
        <dbReference type="SAM" id="MobiDB-lite"/>
    </source>
</evidence>
<keyword evidence="3" id="KW-1185">Reference proteome</keyword>
<gene>
    <name evidence="2" type="ORF">CHLNCDRAFT_133994</name>
</gene>
<dbReference type="KEGG" id="cvr:CHLNCDRAFT_133994"/>
<dbReference type="CDD" id="cd22997">
    <property type="entry name" value="GT_LH"/>
    <property type="match status" value="1"/>
</dbReference>
<accession>E1ZER3</accession>
<dbReference type="OrthoDB" id="408486at2759"/>
<dbReference type="RefSeq" id="XP_005847646.1">
    <property type="nucleotide sequence ID" value="XM_005847584.1"/>
</dbReference>
<evidence type="ECO:0000313" key="2">
    <source>
        <dbReference type="EMBL" id="EFN55544.1"/>
    </source>
</evidence>